<dbReference type="PROSITE" id="PS00062">
    <property type="entry name" value="ALDOKETO_REDUCTASE_2"/>
    <property type="match status" value="1"/>
</dbReference>
<dbReference type="AlphaFoldDB" id="A0A7Y0PNF4"/>
<dbReference type="EMBL" id="JABBPK010000001">
    <property type="protein sequence ID" value="NMO79052.1"/>
    <property type="molecule type" value="Genomic_DNA"/>
</dbReference>
<keyword evidence="10" id="KW-1185">Reference proteome</keyword>
<dbReference type="Gene3D" id="3.20.20.100">
    <property type="entry name" value="NADP-dependent oxidoreductase domain"/>
    <property type="match status" value="1"/>
</dbReference>
<keyword evidence="2" id="KW-0521">NADP</keyword>
<sequence length="289" mass="32896">MDLSINATKKLSNGVEIPYLGFGVFLVNDPKECEQSVLAAIKNGYRSIDTATRYENEEFVGNAIKAAGVPREELFITTKVWVTDFGYEETKKAFRESLRKLQLDYLDLYLIHWAAPGFEETWRALEDLYEEGLVRAIGVCNFQIHHFEKLAETAKITPMLNQVETHPLFQQVELRNYLAQHDIAHEAWAPLGQGKNGLFDSPALAEIAKKHNKTVAQVILRWHLDRDTIIIPKSVHEQRIIENADLFDFALDADDIKTITSLDTNQRSFGNPDDSERFKAMQEAAKSNS</sequence>
<name>A0A7Y0PNF4_9BACI</name>
<evidence type="ECO:0000313" key="10">
    <source>
        <dbReference type="Proteomes" id="UP000588491"/>
    </source>
</evidence>
<organism evidence="9 10">
    <name type="scientific">Niallia alba</name>
    <dbReference type="NCBI Taxonomy" id="2729105"/>
    <lineage>
        <taxon>Bacteria</taxon>
        <taxon>Bacillati</taxon>
        <taxon>Bacillota</taxon>
        <taxon>Bacilli</taxon>
        <taxon>Bacillales</taxon>
        <taxon>Bacillaceae</taxon>
        <taxon>Niallia</taxon>
    </lineage>
</organism>
<dbReference type="InterPro" id="IPR023210">
    <property type="entry name" value="NADP_OxRdtase_dom"/>
</dbReference>
<feature type="active site" description="Proton donor" evidence="4">
    <location>
        <position position="54"/>
    </location>
</feature>
<dbReference type="SUPFAM" id="SSF51430">
    <property type="entry name" value="NAD(P)-linked oxidoreductase"/>
    <property type="match status" value="1"/>
</dbReference>
<proteinExistence type="inferred from homology"/>
<reference evidence="9 10" key="1">
    <citation type="submission" date="2020-04" db="EMBL/GenBank/DDBJ databases">
        <title>Bacillus sp. UniB3 isolated from commercial digestive syrup.</title>
        <authorList>
            <person name="Thorat V."/>
            <person name="Kirdat K."/>
            <person name="Tiwarekar B."/>
            <person name="Yadav A."/>
        </authorList>
    </citation>
    <scope>NUCLEOTIDE SEQUENCE [LARGE SCALE GENOMIC DNA]</scope>
    <source>
        <strain evidence="9 10">UniB3</strain>
    </source>
</reference>
<gene>
    <name evidence="9" type="ORF">HHU08_19010</name>
</gene>
<comment type="caution">
    <text evidence="9">The sequence shown here is derived from an EMBL/GenBank/DDBJ whole genome shotgun (WGS) entry which is preliminary data.</text>
</comment>
<dbReference type="Pfam" id="PF00248">
    <property type="entry name" value="Aldo_ket_red"/>
    <property type="match status" value="1"/>
</dbReference>
<evidence type="ECO:0000256" key="4">
    <source>
        <dbReference type="PIRSR" id="PIRSR000097-1"/>
    </source>
</evidence>
<dbReference type="PROSITE" id="PS00063">
    <property type="entry name" value="ALDOKETO_REDUCTASE_3"/>
    <property type="match status" value="1"/>
</dbReference>
<keyword evidence="3" id="KW-0560">Oxidoreductase</keyword>
<dbReference type="PANTHER" id="PTHR43827">
    <property type="entry name" value="2,5-DIKETO-D-GLUCONIC ACID REDUCTASE"/>
    <property type="match status" value="1"/>
</dbReference>
<evidence type="ECO:0000256" key="7">
    <source>
        <dbReference type="SAM" id="MobiDB-lite"/>
    </source>
</evidence>
<evidence type="ECO:0000313" key="9">
    <source>
        <dbReference type="EMBL" id="NMO79052.1"/>
    </source>
</evidence>
<dbReference type="FunFam" id="3.20.20.100:FF:000015">
    <property type="entry name" value="Oxidoreductase, aldo/keto reductase family"/>
    <property type="match status" value="1"/>
</dbReference>
<accession>A0A7Y0PNF4</accession>
<evidence type="ECO:0000256" key="2">
    <source>
        <dbReference type="ARBA" id="ARBA00022857"/>
    </source>
</evidence>
<dbReference type="GO" id="GO:0016616">
    <property type="term" value="F:oxidoreductase activity, acting on the CH-OH group of donors, NAD or NADP as acceptor"/>
    <property type="evidence" value="ECO:0007669"/>
    <property type="project" value="UniProtKB-ARBA"/>
</dbReference>
<evidence type="ECO:0000256" key="3">
    <source>
        <dbReference type="ARBA" id="ARBA00023002"/>
    </source>
</evidence>
<feature type="binding site" evidence="5">
    <location>
        <position position="112"/>
    </location>
    <ligand>
        <name>substrate</name>
    </ligand>
</feature>
<protein>
    <submittedName>
        <fullName evidence="9">Aldo/keto reductase</fullName>
    </submittedName>
</protein>
<dbReference type="PROSITE" id="PS00798">
    <property type="entry name" value="ALDOKETO_REDUCTASE_1"/>
    <property type="match status" value="1"/>
</dbReference>
<feature type="region of interest" description="Disordered" evidence="7">
    <location>
        <begin position="267"/>
        <end position="289"/>
    </location>
</feature>
<evidence type="ECO:0000259" key="8">
    <source>
        <dbReference type="Pfam" id="PF00248"/>
    </source>
</evidence>
<dbReference type="InterPro" id="IPR020471">
    <property type="entry name" value="AKR"/>
</dbReference>
<dbReference type="RefSeq" id="WP_016202489.1">
    <property type="nucleotide sequence ID" value="NZ_JABBPK010000001.1"/>
</dbReference>
<dbReference type="Proteomes" id="UP000588491">
    <property type="component" value="Unassembled WGS sequence"/>
</dbReference>
<dbReference type="InterPro" id="IPR018170">
    <property type="entry name" value="Aldo/ket_reductase_CS"/>
</dbReference>
<dbReference type="PIRSF" id="PIRSF000097">
    <property type="entry name" value="AKR"/>
    <property type="match status" value="1"/>
</dbReference>
<evidence type="ECO:0000256" key="1">
    <source>
        <dbReference type="ARBA" id="ARBA00007905"/>
    </source>
</evidence>
<feature type="site" description="Lowers pKa of active site Tyr" evidence="6">
    <location>
        <position position="79"/>
    </location>
</feature>
<feature type="domain" description="NADP-dependent oxidoreductase" evidence="8">
    <location>
        <begin position="28"/>
        <end position="263"/>
    </location>
</feature>
<dbReference type="PANTHER" id="PTHR43827:SF3">
    <property type="entry name" value="NADP-DEPENDENT OXIDOREDUCTASE DOMAIN-CONTAINING PROTEIN"/>
    <property type="match status" value="1"/>
</dbReference>
<dbReference type="InterPro" id="IPR036812">
    <property type="entry name" value="NAD(P)_OxRdtase_dom_sf"/>
</dbReference>
<evidence type="ECO:0000256" key="5">
    <source>
        <dbReference type="PIRSR" id="PIRSR000097-2"/>
    </source>
</evidence>
<evidence type="ECO:0000256" key="6">
    <source>
        <dbReference type="PIRSR" id="PIRSR000097-3"/>
    </source>
</evidence>
<dbReference type="PRINTS" id="PR00069">
    <property type="entry name" value="ALDKETRDTASE"/>
</dbReference>
<comment type="similarity">
    <text evidence="1">Belongs to the aldo/keto reductase family.</text>
</comment>